<dbReference type="InterPro" id="IPR017871">
    <property type="entry name" value="ABC_transporter-like_CS"/>
</dbReference>
<keyword evidence="3 9" id="KW-0812">Transmembrane</keyword>
<dbReference type="Gene3D" id="3.40.50.300">
    <property type="entry name" value="P-loop containing nucleotide triphosphate hydrolases"/>
    <property type="match status" value="2"/>
</dbReference>
<feature type="transmembrane region" description="Helical" evidence="9">
    <location>
        <begin position="1316"/>
        <end position="1336"/>
    </location>
</feature>
<dbReference type="InterPro" id="IPR003593">
    <property type="entry name" value="AAA+_ATPase"/>
</dbReference>
<evidence type="ECO:0000256" key="2">
    <source>
        <dbReference type="ARBA" id="ARBA00022448"/>
    </source>
</evidence>
<evidence type="ECO:0000256" key="4">
    <source>
        <dbReference type="ARBA" id="ARBA00022741"/>
    </source>
</evidence>
<reference evidence="11 12" key="1">
    <citation type="submission" date="2019-03" db="EMBL/GenBank/DDBJ databases">
        <title>Sequencing 25 genomes of Wallemia mellicola.</title>
        <authorList>
            <person name="Gostincar C."/>
        </authorList>
    </citation>
    <scope>NUCLEOTIDE SEQUENCE [LARGE SCALE GENOMIC DNA]</scope>
    <source>
        <strain evidence="11 12">EXF-6152</strain>
    </source>
</reference>
<comment type="subcellular location">
    <subcellularLocation>
        <location evidence="1">Membrane</location>
        <topology evidence="1">Multi-pass membrane protein</topology>
    </subcellularLocation>
</comment>
<feature type="transmembrane region" description="Helical" evidence="9">
    <location>
        <begin position="638"/>
        <end position="657"/>
    </location>
</feature>
<sequence length="1525" mass="170224">MSKEEENTASWGTPNEVNVDDSKEIFRKLSRQISKEHPEQRKSLGTSEATAQEEEEEFDLHSFITGARQRFKDAGKTHKPHLGIAWKNLTVSLTHLITLCILTNKKVKGAGSGATFVKTFPEAVLSTFGPDLYAFITRYIPQLDIIGKRPPVRNLIDDFTGALGNEMMLVLGKPGSGCTTFLKALANKREGYVDVLGDVDYGGLTPSEVKHKYRGEVVINTEEDIHFPTLTVAQTLAFALREKVPRVRPQGMARSEFVNYILEALLKMFGIEHTANTVVGNDFVRGVSGGERKRVSIAETLATRASVMCWDNSTRGLDASTAVDYVRSLRIITDVTGGTSIATLYQAGEGIYELFDKVCLIDDGRCIFFGPANEACAYFESLGFYKPPRQTSADFLTGITDLHERTYKEGWEGRAPRTTEDLEKAYKSSHYYQAAVATSDNSFASENKELGVFKDSVREEKKRRMAKSSPYTVSYFEQIYYCVIRQIQLQLGQLDGYYTKFGTILVVSFVVASMFYGEAQSTDGAFSRGGILFFSILFIGWLQLPELFDAVNGRVIIQRQREFAFYRPSAVVFARAIVDIPILFCCVTLMSIIVYFLASLQYTAGQFFIYYLFVFITAMSLTQFYRAVAALSPTFNEAIRFSVCALNIAVVFVGYVIPRTDMPSWFKWISYINPLPFAFEAVMANEFHGMTLSCEESSIVPFGVPGAEEQYQTCAFQGSVPGNLSIPGDNYLETAFGYSFSHVWPNFGYVMAYTVGYLLATALFTEIFDFSGGGGGVTVFAKTKKGKAKAKENEKALMGDLETGPASRTTDEKGGTTEVQPGSIKPSEADFTFKNVSYTVPTPGGDRKLLNDITGFVRPGTITALMGASGAGKTTLLNTLSQRMFMGVVSGDMFIDGKPLELNSFQRGTGYVQQGDLHDRYATVRESIEFSAILRQPRETPREEVLEYVNQVLDLLELRDIEDAIIGTPEAGLTVEQRKRVTIAVELAAKPDVLLFLDEPTSGLDSQSAYSIGRFLEKLARAGQAILCTIHQPSSLLFTEFFDRLLLLAPGGNVVYQGPVGDNGHAIVDYFKRIGARECQGHENVAEYAIEMIAYGRDAKGNKVDYADLYRHSKEAAEVAEEVERINAEKSQKPRELTRAMTRTFSQPMTVQCWQLLKRTMKNYWRDSAYGYGKLFVTFIVALFNGFTFFKIGNAQQELQQRMFSTFLIVMLPPAILNATLPKYYESWGLFMARENPSKIYSWQAFLTSFMISEVPFALICAVTYWVVWYWPVGFSYTADSGIRLGSDPALTFLLTIEFMLFVVSNFGGAARLLLILFRLYGLFGYVLQHLAHTSLPTREFYYPSAEFLLMNPCSMPFHLVVLNLINGIIIQYGNIPVIWRYTLYYINPLTYFLDGMIGATTSDVSINCAENELATFNPPPGQSCESYAGAYTEMAPGYLVNGDATSGCQYCPMSDSSSFLTSIHVYQGTGWPWGYFGIFSLYTFISNVALVYGLYWLTKVKFFSPTMFLQIGIGKFIGLFKKSS</sequence>
<feature type="compositionally biased region" description="Basic and acidic residues" evidence="8">
    <location>
        <begin position="28"/>
        <end position="42"/>
    </location>
</feature>
<feature type="transmembrane region" description="Helical" evidence="9">
    <location>
        <begin position="497"/>
        <end position="516"/>
    </location>
</feature>
<comment type="caution">
    <text evidence="11">The sequence shown here is derived from an EMBL/GenBank/DDBJ whole genome shotgun (WGS) entry which is preliminary data.</text>
</comment>
<keyword evidence="4" id="KW-0547">Nucleotide-binding</keyword>
<evidence type="ECO:0000313" key="11">
    <source>
        <dbReference type="EMBL" id="TIB81926.1"/>
    </source>
</evidence>
<dbReference type="FunFam" id="3.40.50.300:FF:000054">
    <property type="entry name" value="ABC multidrug transporter atrF"/>
    <property type="match status" value="1"/>
</dbReference>
<evidence type="ECO:0000256" key="5">
    <source>
        <dbReference type="ARBA" id="ARBA00022840"/>
    </source>
</evidence>
<feature type="transmembrane region" description="Helical" evidence="9">
    <location>
        <begin position="1246"/>
        <end position="1271"/>
    </location>
</feature>
<dbReference type="SUPFAM" id="SSF52540">
    <property type="entry name" value="P-loop containing nucleoside triphosphate hydrolases"/>
    <property type="match status" value="2"/>
</dbReference>
<dbReference type="InterPro" id="IPR003439">
    <property type="entry name" value="ABC_transporter-like_ATP-bd"/>
</dbReference>
<dbReference type="PANTHER" id="PTHR19241">
    <property type="entry name" value="ATP-BINDING CASSETTE TRANSPORTER"/>
    <property type="match status" value="1"/>
</dbReference>
<feature type="transmembrane region" description="Helical" evidence="9">
    <location>
        <begin position="572"/>
        <end position="596"/>
    </location>
</feature>
<organism evidence="11 12">
    <name type="scientific">Wallemia mellicola</name>
    <dbReference type="NCBI Taxonomy" id="1708541"/>
    <lineage>
        <taxon>Eukaryota</taxon>
        <taxon>Fungi</taxon>
        <taxon>Dikarya</taxon>
        <taxon>Basidiomycota</taxon>
        <taxon>Wallemiomycotina</taxon>
        <taxon>Wallemiomycetes</taxon>
        <taxon>Wallemiales</taxon>
        <taxon>Wallemiaceae</taxon>
        <taxon>Wallemia</taxon>
    </lineage>
</organism>
<feature type="region of interest" description="Disordered" evidence="8">
    <location>
        <begin position="792"/>
        <end position="824"/>
    </location>
</feature>
<name>A0A4T0MHL3_9BASI</name>
<feature type="transmembrane region" description="Helical" evidence="9">
    <location>
        <begin position="608"/>
        <end position="626"/>
    </location>
</feature>
<dbReference type="CDD" id="cd03233">
    <property type="entry name" value="ABCG_PDR_domain1"/>
    <property type="match status" value="1"/>
</dbReference>
<evidence type="ECO:0000256" key="9">
    <source>
        <dbReference type="SAM" id="Phobius"/>
    </source>
</evidence>
<keyword evidence="7 9" id="KW-0472">Membrane</keyword>
<dbReference type="SMART" id="SM00382">
    <property type="entry name" value="AAA"/>
    <property type="match status" value="2"/>
</dbReference>
<dbReference type="Pfam" id="PF00005">
    <property type="entry name" value="ABC_tran"/>
    <property type="match status" value="2"/>
</dbReference>
<dbReference type="InterPro" id="IPR027417">
    <property type="entry name" value="P-loop_NTPase"/>
</dbReference>
<feature type="transmembrane region" description="Helical" evidence="9">
    <location>
        <begin position="1204"/>
        <end position="1225"/>
    </location>
</feature>
<evidence type="ECO:0000256" key="7">
    <source>
        <dbReference type="ARBA" id="ARBA00023136"/>
    </source>
</evidence>
<accession>A0A4T0MHL3</accession>
<dbReference type="InterPro" id="IPR010929">
    <property type="entry name" value="PDR_CDR_ABC"/>
</dbReference>
<evidence type="ECO:0000256" key="1">
    <source>
        <dbReference type="ARBA" id="ARBA00004141"/>
    </source>
</evidence>
<dbReference type="CDD" id="cd03232">
    <property type="entry name" value="ABCG_PDR_domain2"/>
    <property type="match status" value="1"/>
</dbReference>
<feature type="region of interest" description="Disordered" evidence="8">
    <location>
        <begin position="28"/>
        <end position="57"/>
    </location>
</feature>
<feature type="domain" description="ABC transporter" evidence="10">
    <location>
        <begin position="831"/>
        <end position="1075"/>
    </location>
</feature>
<dbReference type="Pfam" id="PF14510">
    <property type="entry name" value="ABC_trans_N"/>
    <property type="match status" value="1"/>
</dbReference>
<evidence type="ECO:0000313" key="12">
    <source>
        <dbReference type="Proteomes" id="UP000310685"/>
    </source>
</evidence>
<feature type="transmembrane region" description="Helical" evidence="9">
    <location>
        <begin position="1291"/>
        <end position="1309"/>
    </location>
</feature>
<feature type="transmembrane region" description="Helical" evidence="9">
    <location>
        <begin position="1356"/>
        <end position="1376"/>
    </location>
</feature>
<keyword evidence="6 9" id="KW-1133">Transmembrane helix</keyword>
<protein>
    <submittedName>
        <fullName evidence="11">ABC multidrug transporter</fullName>
    </submittedName>
</protein>
<dbReference type="InterPro" id="IPR029481">
    <property type="entry name" value="ABC_trans_N"/>
</dbReference>
<dbReference type="InterPro" id="IPR013525">
    <property type="entry name" value="ABC2_TM"/>
</dbReference>
<evidence type="ECO:0000256" key="6">
    <source>
        <dbReference type="ARBA" id="ARBA00022989"/>
    </source>
</evidence>
<feature type="domain" description="ABC transporter" evidence="10">
    <location>
        <begin position="140"/>
        <end position="388"/>
    </location>
</feature>
<evidence type="ECO:0000256" key="8">
    <source>
        <dbReference type="SAM" id="MobiDB-lite"/>
    </source>
</evidence>
<keyword evidence="2" id="KW-0813">Transport</keyword>
<evidence type="ECO:0000256" key="3">
    <source>
        <dbReference type="ARBA" id="ARBA00022692"/>
    </source>
</evidence>
<dbReference type="PROSITE" id="PS00211">
    <property type="entry name" value="ABC_TRANSPORTER_1"/>
    <property type="match status" value="1"/>
</dbReference>
<dbReference type="PROSITE" id="PS50893">
    <property type="entry name" value="ABC_TRANSPORTER_2"/>
    <property type="match status" value="2"/>
</dbReference>
<feature type="transmembrane region" description="Helical" evidence="9">
    <location>
        <begin position="525"/>
        <end position="544"/>
    </location>
</feature>
<dbReference type="InterPro" id="IPR034003">
    <property type="entry name" value="ABCG_PDR_2"/>
</dbReference>
<dbReference type="Pfam" id="PF01061">
    <property type="entry name" value="ABC2_membrane"/>
    <property type="match status" value="2"/>
</dbReference>
<proteinExistence type="predicted"/>
<feature type="transmembrane region" description="Helical" evidence="9">
    <location>
        <begin position="1169"/>
        <end position="1192"/>
    </location>
</feature>
<dbReference type="Proteomes" id="UP000310685">
    <property type="component" value="Unassembled WGS sequence"/>
</dbReference>
<dbReference type="EMBL" id="SPRC01000004">
    <property type="protein sequence ID" value="TIB81926.1"/>
    <property type="molecule type" value="Genomic_DNA"/>
</dbReference>
<dbReference type="InterPro" id="IPR034001">
    <property type="entry name" value="ABCG_PDR_1"/>
</dbReference>
<dbReference type="GO" id="GO:0016887">
    <property type="term" value="F:ATP hydrolysis activity"/>
    <property type="evidence" value="ECO:0007669"/>
    <property type="project" value="InterPro"/>
</dbReference>
<feature type="transmembrane region" description="Helical" evidence="9">
    <location>
        <begin position="1474"/>
        <end position="1497"/>
    </location>
</feature>
<dbReference type="GO" id="GO:0016020">
    <property type="term" value="C:membrane"/>
    <property type="evidence" value="ECO:0007669"/>
    <property type="project" value="UniProtKB-SubCell"/>
</dbReference>
<gene>
    <name evidence="11" type="ORF">E3Q22_00580</name>
</gene>
<keyword evidence="5" id="KW-0067">ATP-binding</keyword>
<dbReference type="GO" id="GO:0140359">
    <property type="term" value="F:ABC-type transporter activity"/>
    <property type="evidence" value="ECO:0007669"/>
    <property type="project" value="InterPro"/>
</dbReference>
<dbReference type="Pfam" id="PF06422">
    <property type="entry name" value="PDR_CDR"/>
    <property type="match status" value="1"/>
</dbReference>
<evidence type="ECO:0000259" key="10">
    <source>
        <dbReference type="PROSITE" id="PS50893"/>
    </source>
</evidence>
<dbReference type="GO" id="GO:0005524">
    <property type="term" value="F:ATP binding"/>
    <property type="evidence" value="ECO:0007669"/>
    <property type="project" value="UniProtKB-KW"/>
</dbReference>